<dbReference type="SUPFAM" id="SSF81648">
    <property type="entry name" value="a domain/subunit of cytochrome bc1 complex (Ubiquinol-cytochrome c reductase)"/>
    <property type="match status" value="1"/>
</dbReference>
<evidence type="ECO:0000256" key="9">
    <source>
        <dbReference type="ARBA" id="ARBA00022723"/>
    </source>
</evidence>
<dbReference type="FunFam" id="1.20.810.10:FF:000002">
    <property type="entry name" value="Cytochrome b"/>
    <property type="match status" value="1"/>
</dbReference>
<dbReference type="GO" id="GO:0005743">
    <property type="term" value="C:mitochondrial inner membrane"/>
    <property type="evidence" value="ECO:0007669"/>
    <property type="project" value="UniProtKB-SubCell"/>
</dbReference>
<dbReference type="InterPro" id="IPR016174">
    <property type="entry name" value="Di-haem_cyt_TM"/>
</dbReference>
<dbReference type="GO" id="GO:0045275">
    <property type="term" value="C:respiratory chain complex III"/>
    <property type="evidence" value="ECO:0007669"/>
    <property type="project" value="InterPro"/>
</dbReference>
<comment type="function">
    <text evidence="1 20">Component of the ubiquinol-cytochrome c reductase complex (complex III or cytochrome b-c1 complex) that is part of the mitochondrial respiratory chain. The b-c1 complex mediates electron transfer from ubiquinol to cytochrome c. Contributes to the generation of a proton gradient across the mitochondrial membrane that is then used for ATP synthesis.</text>
</comment>
<dbReference type="InterPro" id="IPR036150">
    <property type="entry name" value="Cyt_b/b6_C_sf"/>
</dbReference>
<feature type="transmembrane region" description="Helical" evidence="20">
    <location>
        <begin position="348"/>
        <end position="370"/>
    </location>
</feature>
<dbReference type="PROSITE" id="PS51003">
    <property type="entry name" value="CYTB_CTER"/>
    <property type="match status" value="1"/>
</dbReference>
<evidence type="ECO:0000256" key="2">
    <source>
        <dbReference type="ARBA" id="ARBA00004448"/>
    </source>
</evidence>
<comment type="similarity">
    <text evidence="17 20">Belongs to the cytochrome b family.</text>
</comment>
<feature type="transmembrane region" description="Helical" evidence="20">
    <location>
        <begin position="230"/>
        <end position="251"/>
    </location>
</feature>
<name>A0A7G7CE52_HYBBI</name>
<evidence type="ECO:0000256" key="7">
    <source>
        <dbReference type="ARBA" id="ARBA00022660"/>
    </source>
</evidence>
<feature type="transmembrane region" description="Helical" evidence="20">
    <location>
        <begin position="114"/>
        <end position="134"/>
    </location>
</feature>
<evidence type="ECO:0000256" key="20">
    <source>
        <dbReference type="RuleBase" id="RU362117"/>
    </source>
</evidence>
<feature type="domain" description="Cytochrome b/b6 C-terminal region profile" evidence="22">
    <location>
        <begin position="211"/>
        <end position="378"/>
    </location>
</feature>
<evidence type="ECO:0000256" key="6">
    <source>
        <dbReference type="ARBA" id="ARBA00022617"/>
    </source>
</evidence>
<dbReference type="Pfam" id="PF00032">
    <property type="entry name" value="Cytochrom_B_C"/>
    <property type="match status" value="1"/>
</dbReference>
<feature type="domain" description="Cytochrome b/b6 N-terminal region profile" evidence="21">
    <location>
        <begin position="1"/>
        <end position="210"/>
    </location>
</feature>
<dbReference type="InterPro" id="IPR048259">
    <property type="entry name" value="Cytochrome_b_N_euk/bac"/>
</dbReference>
<evidence type="ECO:0000256" key="8">
    <source>
        <dbReference type="ARBA" id="ARBA00022692"/>
    </source>
</evidence>
<evidence type="ECO:0000256" key="1">
    <source>
        <dbReference type="ARBA" id="ARBA00002566"/>
    </source>
</evidence>
<gene>
    <name evidence="23" type="primary">CYTB</name>
</gene>
<dbReference type="GO" id="GO:0008121">
    <property type="term" value="F:quinol-cytochrome-c reductase activity"/>
    <property type="evidence" value="ECO:0007669"/>
    <property type="project" value="InterPro"/>
</dbReference>
<dbReference type="InterPro" id="IPR005797">
    <property type="entry name" value="Cyt_b/b6_N"/>
</dbReference>
<dbReference type="EMBL" id="MT410834">
    <property type="protein sequence ID" value="QNE85868.1"/>
    <property type="molecule type" value="Genomic_DNA"/>
</dbReference>
<comment type="subunit">
    <text evidence="3">The main subunits of complex b-c1 are: cytochrome b, cytochrome c1 and the Rieske protein.</text>
</comment>
<feature type="binding site" description="axial binding residue" evidence="19">
    <location>
        <position position="183"/>
    </location>
    <ligand>
        <name>heme b</name>
        <dbReference type="ChEBI" id="CHEBI:60344"/>
        <label>b562</label>
    </ligand>
    <ligandPart>
        <name>Fe</name>
        <dbReference type="ChEBI" id="CHEBI:18248"/>
    </ligandPart>
</feature>
<evidence type="ECO:0000256" key="16">
    <source>
        <dbReference type="ARBA" id="ARBA00023136"/>
    </source>
</evidence>
<proteinExistence type="inferred from homology"/>
<evidence type="ECO:0000256" key="5">
    <source>
        <dbReference type="ARBA" id="ARBA00022448"/>
    </source>
</evidence>
<accession>A0A7G7CE52</accession>
<dbReference type="PANTHER" id="PTHR19271:SF16">
    <property type="entry name" value="CYTOCHROME B"/>
    <property type="match status" value="1"/>
</dbReference>
<dbReference type="AlphaFoldDB" id="A0A7G7CE52"/>
<dbReference type="InterPro" id="IPR030689">
    <property type="entry name" value="Cytochrome_b"/>
</dbReference>
<keyword evidence="11 20" id="KW-0249">Electron transport</keyword>
<evidence type="ECO:0000256" key="15">
    <source>
        <dbReference type="ARBA" id="ARBA00023128"/>
    </source>
</evidence>
<dbReference type="CDD" id="cd00284">
    <property type="entry name" value="Cytochrome_b_N"/>
    <property type="match status" value="1"/>
</dbReference>
<feature type="transmembrane region" description="Helical" evidence="20">
    <location>
        <begin position="141"/>
        <end position="159"/>
    </location>
</feature>
<keyword evidence="6 19" id="KW-0349">Heme</keyword>
<evidence type="ECO:0000256" key="10">
    <source>
        <dbReference type="ARBA" id="ARBA00022792"/>
    </source>
</evidence>
<dbReference type="InterPro" id="IPR027387">
    <property type="entry name" value="Cytb/b6-like_sf"/>
</dbReference>
<dbReference type="GO" id="GO:0016491">
    <property type="term" value="F:oxidoreductase activity"/>
    <property type="evidence" value="ECO:0007669"/>
    <property type="project" value="UniProtKB-UniRule"/>
</dbReference>
<evidence type="ECO:0000256" key="17">
    <source>
        <dbReference type="ARBA" id="ARBA00061233"/>
    </source>
</evidence>
<dbReference type="SUPFAM" id="SSF81342">
    <property type="entry name" value="Transmembrane di-heme cytochromes"/>
    <property type="match status" value="1"/>
</dbReference>
<dbReference type="CDD" id="cd00290">
    <property type="entry name" value="cytochrome_b_C"/>
    <property type="match status" value="1"/>
</dbReference>
<feature type="binding site" description="axial binding residue" evidence="19">
    <location>
        <position position="98"/>
    </location>
    <ligand>
        <name>heme b</name>
        <dbReference type="ChEBI" id="CHEBI:60344"/>
        <label>b566</label>
    </ligand>
    <ligandPart>
        <name>Fe</name>
        <dbReference type="ChEBI" id="CHEBI:18248"/>
    </ligandPart>
</feature>
<keyword evidence="14" id="KW-0830">Ubiquinone</keyword>
<protein>
    <recommendedName>
        <fullName evidence="4 20">Cytochrome b</fullName>
    </recommendedName>
</protein>
<feature type="binding site" description="axial binding residue" evidence="19">
    <location>
        <position position="84"/>
    </location>
    <ligand>
        <name>heme b</name>
        <dbReference type="ChEBI" id="CHEBI:60344"/>
        <label>b562</label>
    </ligand>
    <ligandPart>
        <name>Fe</name>
        <dbReference type="ChEBI" id="CHEBI:18248"/>
    </ligandPart>
</feature>
<dbReference type="PIRSF" id="PIRSF038885">
    <property type="entry name" value="COB"/>
    <property type="match status" value="1"/>
</dbReference>
<dbReference type="PROSITE" id="PS51002">
    <property type="entry name" value="CYTB_NTER"/>
    <property type="match status" value="1"/>
</dbReference>
<feature type="binding site" evidence="18">
    <location>
        <position position="202"/>
    </location>
    <ligand>
        <name>a ubiquinone</name>
        <dbReference type="ChEBI" id="CHEBI:16389"/>
    </ligand>
</feature>
<evidence type="ECO:0000313" key="23">
    <source>
        <dbReference type="EMBL" id="QNE85868.1"/>
    </source>
</evidence>
<comment type="subcellular location">
    <subcellularLocation>
        <location evidence="2">Mitochondrion inner membrane</location>
        <topology evidence="2">Multi-pass membrane protein</topology>
    </subcellularLocation>
</comment>
<keyword evidence="13 19" id="KW-0408">Iron</keyword>
<dbReference type="GO" id="GO:0046872">
    <property type="term" value="F:metal ion binding"/>
    <property type="evidence" value="ECO:0007669"/>
    <property type="project" value="UniProtKB-UniRule"/>
</dbReference>
<dbReference type="Pfam" id="PF00033">
    <property type="entry name" value="Cytochrome_B"/>
    <property type="match status" value="1"/>
</dbReference>
<comment type="cofactor">
    <cofactor evidence="20">
        <name>heme b</name>
        <dbReference type="ChEBI" id="CHEBI:60344"/>
    </cofactor>
    <text evidence="20">Binds 2 heme groups non-covalently.</text>
</comment>
<evidence type="ECO:0000256" key="19">
    <source>
        <dbReference type="PIRSR" id="PIRSR038885-2"/>
    </source>
</evidence>
<reference evidence="23" key="1">
    <citation type="submission" date="2020-04" db="EMBL/GenBank/DDBJ databases">
        <title>DNAmark Project.</title>
        <authorList>
            <person name="Leerhoei F."/>
        </authorList>
    </citation>
    <scope>NUCLEOTIDE SEQUENCE</scope>
    <source>
        <strain evidence="23">DM792</strain>
    </source>
</reference>
<evidence type="ECO:0000259" key="21">
    <source>
        <dbReference type="PROSITE" id="PS51002"/>
    </source>
</evidence>
<evidence type="ECO:0000256" key="12">
    <source>
        <dbReference type="ARBA" id="ARBA00022989"/>
    </source>
</evidence>
<evidence type="ECO:0000256" key="11">
    <source>
        <dbReference type="ARBA" id="ARBA00022982"/>
    </source>
</evidence>
<evidence type="ECO:0000256" key="13">
    <source>
        <dbReference type="ARBA" id="ARBA00023004"/>
    </source>
</evidence>
<feature type="transmembrane region" description="Helical" evidence="20">
    <location>
        <begin position="321"/>
        <end position="341"/>
    </location>
</feature>
<keyword evidence="12 20" id="KW-1133">Transmembrane helix</keyword>
<keyword evidence="16 20" id="KW-0472">Membrane</keyword>
<evidence type="ECO:0000256" key="4">
    <source>
        <dbReference type="ARBA" id="ARBA00013531"/>
    </source>
</evidence>
<feature type="transmembrane region" description="Helical" evidence="20">
    <location>
        <begin position="78"/>
        <end position="99"/>
    </location>
</feature>
<keyword evidence="15 20" id="KW-0496">Mitochondrion</keyword>
<keyword evidence="5 20" id="KW-0813">Transport</keyword>
<keyword evidence="7 20" id="KW-0679">Respiratory chain</keyword>
<keyword evidence="10" id="KW-0999">Mitochondrion inner membrane</keyword>
<geneLocation type="mitochondrion" evidence="23"/>
<dbReference type="PANTHER" id="PTHR19271">
    <property type="entry name" value="CYTOCHROME B"/>
    <property type="match status" value="1"/>
</dbReference>
<dbReference type="Gene3D" id="1.20.810.10">
    <property type="entry name" value="Cytochrome Bc1 Complex, Chain C"/>
    <property type="match status" value="1"/>
</dbReference>
<keyword evidence="9 19" id="KW-0479">Metal-binding</keyword>
<feature type="transmembrane region" description="Helical" evidence="20">
    <location>
        <begin position="179"/>
        <end position="201"/>
    </location>
</feature>
<dbReference type="InterPro" id="IPR005798">
    <property type="entry name" value="Cyt_b/b6_C"/>
</dbReference>
<dbReference type="InterPro" id="IPR048260">
    <property type="entry name" value="Cytochrome_b_C_euk/bac"/>
</dbReference>
<evidence type="ECO:0000259" key="22">
    <source>
        <dbReference type="PROSITE" id="PS51003"/>
    </source>
</evidence>
<evidence type="ECO:0000256" key="14">
    <source>
        <dbReference type="ARBA" id="ARBA00023075"/>
    </source>
</evidence>
<feature type="transmembrane region" description="Helical" evidence="20">
    <location>
        <begin position="289"/>
        <end position="309"/>
    </location>
</feature>
<sequence>MNKPLRQEHPLFKIMNNALVDLPAPVNISSWWNFGSLLGLCLIIQILTGLFLAMHYTADISLAFDSVTHICRDVNYGWLLRTLHANGASFFFICIYLHVGRGMYYGSYLFEPTWLVGVIILFLVMGTAFMGYVLPWGQMSFWGATVITNLLSAIPYIGTELVQWLWGGFAVDNATLTRFFTFHFIFPFIVAAMTMIHLLFLHQTGSNNPLGINSNSDKIPFHPYFTYKDIVGFIIMVMILTLLTLINPYLLGDPDNFIPANPLVTPVHIQPEWYFLFAYAILRSIPNKLGGVIALVMSIAILMILPFYHLSKFRGIQFYPVSQVLFWCMVVIVILLTWIGARPVEDPYILIGQVLTVLYFLYYIINPLIIKWWDSLLN</sequence>
<evidence type="ECO:0000256" key="3">
    <source>
        <dbReference type="ARBA" id="ARBA00011649"/>
    </source>
</evidence>
<organism evidence="23">
    <name type="scientific">Hybomitra bimaculata</name>
    <name type="common">Horse fly</name>
    <dbReference type="NCBI Taxonomy" id="226809"/>
    <lineage>
        <taxon>Eukaryota</taxon>
        <taxon>Metazoa</taxon>
        <taxon>Ecdysozoa</taxon>
        <taxon>Arthropoda</taxon>
        <taxon>Hexapoda</taxon>
        <taxon>Insecta</taxon>
        <taxon>Pterygota</taxon>
        <taxon>Neoptera</taxon>
        <taxon>Endopterygota</taxon>
        <taxon>Diptera</taxon>
        <taxon>Brachycera</taxon>
        <taxon>Tabanomorpha</taxon>
        <taxon>Tabanoidea</taxon>
        <taxon>Tabanidae</taxon>
        <taxon>Hybomitra</taxon>
    </lineage>
</organism>
<feature type="binding site" description="axial binding residue" evidence="19">
    <location>
        <position position="197"/>
    </location>
    <ligand>
        <name>heme b</name>
        <dbReference type="ChEBI" id="CHEBI:60344"/>
        <label>b566</label>
    </ligand>
    <ligandPart>
        <name>Fe</name>
        <dbReference type="ChEBI" id="CHEBI:18248"/>
    </ligandPart>
</feature>
<feature type="transmembrane region" description="Helical" evidence="20">
    <location>
        <begin position="31"/>
        <end position="57"/>
    </location>
</feature>
<comment type="cofactor">
    <cofactor evidence="19">
        <name>heme</name>
        <dbReference type="ChEBI" id="CHEBI:30413"/>
    </cofactor>
    <text evidence="19">Binds 2 heme groups non-covalently.</text>
</comment>
<evidence type="ECO:0000256" key="18">
    <source>
        <dbReference type="PIRSR" id="PIRSR038885-1"/>
    </source>
</evidence>
<keyword evidence="8 20" id="KW-0812">Transmembrane</keyword>
<dbReference type="GO" id="GO:0006122">
    <property type="term" value="P:mitochondrial electron transport, ubiquinol to cytochrome c"/>
    <property type="evidence" value="ECO:0007669"/>
    <property type="project" value="TreeGrafter"/>
</dbReference>